<dbReference type="STRING" id="97359.A0A550BYJ7"/>
<name>A0A550BYJ7_9AGAR</name>
<feature type="non-terminal residue" evidence="2">
    <location>
        <position position="1"/>
    </location>
</feature>
<comment type="caution">
    <text evidence="2">The sequence shown here is derived from an EMBL/GenBank/DDBJ whole genome shotgun (WGS) entry which is preliminary data.</text>
</comment>
<dbReference type="PROSITE" id="PS50172">
    <property type="entry name" value="BRCT"/>
    <property type="match status" value="1"/>
</dbReference>
<dbReference type="InterPro" id="IPR047252">
    <property type="entry name" value="TP53BP1-like"/>
</dbReference>
<dbReference type="GO" id="GO:0000077">
    <property type="term" value="P:DNA damage checkpoint signaling"/>
    <property type="evidence" value="ECO:0007669"/>
    <property type="project" value="TreeGrafter"/>
</dbReference>
<keyword evidence="3" id="KW-1185">Reference proteome</keyword>
<evidence type="ECO:0000259" key="1">
    <source>
        <dbReference type="PROSITE" id="PS50172"/>
    </source>
</evidence>
<accession>A0A550BYJ7</accession>
<dbReference type="GO" id="GO:0045944">
    <property type="term" value="P:positive regulation of transcription by RNA polymerase II"/>
    <property type="evidence" value="ECO:0007669"/>
    <property type="project" value="TreeGrafter"/>
</dbReference>
<evidence type="ECO:0000313" key="3">
    <source>
        <dbReference type="Proteomes" id="UP000320762"/>
    </source>
</evidence>
<dbReference type="OrthoDB" id="129353at2759"/>
<dbReference type="EMBL" id="VDMD01000045">
    <property type="protein sequence ID" value="TRM57603.1"/>
    <property type="molecule type" value="Genomic_DNA"/>
</dbReference>
<organism evidence="2 3">
    <name type="scientific">Schizophyllum amplum</name>
    <dbReference type="NCBI Taxonomy" id="97359"/>
    <lineage>
        <taxon>Eukaryota</taxon>
        <taxon>Fungi</taxon>
        <taxon>Dikarya</taxon>
        <taxon>Basidiomycota</taxon>
        <taxon>Agaricomycotina</taxon>
        <taxon>Agaricomycetes</taxon>
        <taxon>Agaricomycetidae</taxon>
        <taxon>Agaricales</taxon>
        <taxon>Schizophyllaceae</taxon>
        <taxon>Schizophyllum</taxon>
    </lineage>
</organism>
<dbReference type="GO" id="GO:0042393">
    <property type="term" value="F:histone binding"/>
    <property type="evidence" value="ECO:0007669"/>
    <property type="project" value="TreeGrafter"/>
</dbReference>
<dbReference type="InterPro" id="IPR036420">
    <property type="entry name" value="BRCT_dom_sf"/>
</dbReference>
<reference evidence="2 3" key="1">
    <citation type="journal article" date="2019" name="New Phytol.">
        <title>Comparative genomics reveals unique wood-decay strategies and fruiting body development in the Schizophyllaceae.</title>
        <authorList>
            <person name="Almasi E."/>
            <person name="Sahu N."/>
            <person name="Krizsan K."/>
            <person name="Balint B."/>
            <person name="Kovacs G.M."/>
            <person name="Kiss B."/>
            <person name="Cseklye J."/>
            <person name="Drula E."/>
            <person name="Henrissat B."/>
            <person name="Nagy I."/>
            <person name="Chovatia M."/>
            <person name="Adam C."/>
            <person name="LaButti K."/>
            <person name="Lipzen A."/>
            <person name="Riley R."/>
            <person name="Grigoriev I.V."/>
            <person name="Nagy L.G."/>
        </authorList>
    </citation>
    <scope>NUCLEOTIDE SEQUENCE [LARGE SCALE GENOMIC DNA]</scope>
    <source>
        <strain evidence="2 3">NL-1724</strain>
    </source>
</reference>
<evidence type="ECO:0000313" key="2">
    <source>
        <dbReference type="EMBL" id="TRM57603.1"/>
    </source>
</evidence>
<feature type="domain" description="BRCT" evidence="1">
    <location>
        <begin position="1"/>
        <end position="38"/>
    </location>
</feature>
<dbReference type="AlphaFoldDB" id="A0A550BYJ7"/>
<dbReference type="SUPFAM" id="SSF52113">
    <property type="entry name" value="BRCT domain"/>
    <property type="match status" value="1"/>
</dbReference>
<protein>
    <recommendedName>
        <fullName evidence="1">BRCT domain-containing protein</fullName>
    </recommendedName>
</protein>
<sequence>RTTKFLTALACGVPCVKQEWVTESLVRNRLQDWRQYLLPQGLSVTYNMSVTQMVDARWGEDRAHLLDLLRGSGGKLRLLEDMSVALVGRDLMPRAGAPASIKSEPGIAKVLVCMGAQRVEVVPREQAIVNRLDQFDLIILRLGENATVTRPASLRTANVCTWDWAKDCLSLSRLLPYTWPAEE</sequence>
<dbReference type="PANTHER" id="PTHR15321:SF3">
    <property type="entry name" value="TP53-BINDING PROTEIN 1"/>
    <property type="match status" value="1"/>
</dbReference>
<gene>
    <name evidence="2" type="ORF">BD626DRAFT_411682</name>
</gene>
<dbReference type="Proteomes" id="UP000320762">
    <property type="component" value="Unassembled WGS sequence"/>
</dbReference>
<dbReference type="Gene3D" id="3.40.50.10190">
    <property type="entry name" value="BRCT domain"/>
    <property type="match status" value="1"/>
</dbReference>
<proteinExistence type="predicted"/>
<dbReference type="GO" id="GO:0005634">
    <property type="term" value="C:nucleus"/>
    <property type="evidence" value="ECO:0007669"/>
    <property type="project" value="TreeGrafter"/>
</dbReference>
<dbReference type="InterPro" id="IPR001357">
    <property type="entry name" value="BRCT_dom"/>
</dbReference>
<dbReference type="PANTHER" id="PTHR15321">
    <property type="entry name" value="TUMOR SUPPRESSOR P53-BINDING PROTEIN 1"/>
    <property type="match status" value="1"/>
</dbReference>